<feature type="compositionally biased region" description="Polar residues" evidence="11">
    <location>
        <begin position="50"/>
        <end position="68"/>
    </location>
</feature>
<dbReference type="SMART" id="SM00355">
    <property type="entry name" value="ZnF_C2H2"/>
    <property type="match status" value="1"/>
</dbReference>
<comment type="caution">
    <text evidence="15">The sequence shown here is derived from an EMBL/GenBank/DDBJ whole genome shotgun (WGS) entry which is preliminary data.</text>
</comment>
<dbReference type="InterPro" id="IPR017884">
    <property type="entry name" value="SANT_dom"/>
</dbReference>
<keyword evidence="16" id="KW-1185">Reference proteome</keyword>
<dbReference type="SMART" id="SM01189">
    <property type="entry name" value="ELM2"/>
    <property type="match status" value="1"/>
</dbReference>
<dbReference type="GO" id="GO:0008270">
    <property type="term" value="F:zinc ion binding"/>
    <property type="evidence" value="ECO:0007669"/>
    <property type="project" value="UniProtKB-KW"/>
</dbReference>
<proteinExistence type="predicted"/>
<feature type="domain" description="ELM2" evidence="13">
    <location>
        <begin position="568"/>
        <end position="656"/>
    </location>
</feature>
<sequence length="891" mass="94959">MSLPDGGLLGRLAVLGRAQAMNASGDRSLQQALLLPMNEVDLKWPPAVSGESSVPSHNGDSRVNNNSTEENKLSVMEFTSTAEVVPTRTTVPQSVATASRNVVLPNLDSFAQFDSKNETEQSSSDLTSSLLYEPDQFVHGKERRSYSGSSLCLSSEQQRNVLAEPAYQRSRLMSFPAGLGVGVGGGGGGGLATGRTVGSVVDNGSASLCLPFYTPAPPAVGRFDPSGPSLVIDDDDAVVGASASSSGGGGGSAAASDLDFFLLPPASGGTGGAVSEAELGLLGFDFGAAQNFDLVDMGDCDSTKVKSDRKRHMTAPCSLLSNPQRATTTTTTNQPQQQPQQQQPQQQQQPSQAQVQPQQQQRRRSRGKPDSIFSLLRKNGMTDGSQWSRARSYSLRHIDSQPLAAAGAKGKSDESLQRSGAGSASASTSRRNSRSSAAAAAAAASKFKPLPLVIPPHVFFNRFQSQLRSPTISESSFASIFGVPARTPYTPPPILSPLRKGSGLFCRVHRPCPAQPKSAPATGFGRESFWDNPNLNALIAAAGYTTSDCVSPAIPSPPDSPVKTDSLPHINVGNEYQAVIPPMDLSTDDRPEDRETLVFDPKCLENVTDAELNALLKLANSPAVLGGGLNSELAWHLLYDCGGNVKEAALRLLNSENPFPEGHPLHSCNYPDVHMWSPEEIETFETALLKFDKDFNEISKKVRTKSVQQCISFYYSWKTLFKKSYRKYRRTKQQREYLELGMKRSLRSCSPTAAEQNSNSNSTSGSVAVATIVEATNAGTGTGAAIGNAKGTSPVISETVIAPTLSVTAMEVEQQQQQQQLQQPHCSNSSSNGTVSATAAAAAAAGNADIYVSPIHFSCKFCGKVFSKVKSRNAHMKVHYRDLREHPPSTS</sequence>
<keyword evidence="3" id="KW-0479">Metal-binding</keyword>
<reference evidence="15 16" key="1">
    <citation type="submission" date="2015-01" db="EMBL/GenBank/DDBJ databases">
        <title>Evolution of Trichinella species and genotypes.</title>
        <authorList>
            <person name="Korhonen P.K."/>
            <person name="Edoardo P."/>
            <person name="Giuseppe L.R."/>
            <person name="Gasser R.B."/>
        </authorList>
    </citation>
    <scope>NUCLEOTIDE SEQUENCE [LARGE SCALE GENOMIC DNA]</scope>
    <source>
        <strain evidence="15">ISS1980</strain>
    </source>
</reference>
<dbReference type="PANTHER" id="PTHR16089">
    <property type="entry name" value="REST COREPRESSOR COREST PROTEIN-RELATED"/>
    <property type="match status" value="1"/>
</dbReference>
<dbReference type="GO" id="GO:0003677">
    <property type="term" value="F:DNA binding"/>
    <property type="evidence" value="ECO:0007669"/>
    <property type="project" value="UniProtKB-KW"/>
</dbReference>
<dbReference type="GO" id="GO:0005667">
    <property type="term" value="C:transcription regulator complex"/>
    <property type="evidence" value="ECO:0007669"/>
    <property type="project" value="TreeGrafter"/>
</dbReference>
<dbReference type="OrthoDB" id="10258692at2759"/>
<keyword evidence="7" id="KW-0238">DNA-binding</keyword>
<protein>
    <submittedName>
        <fullName evidence="15">Transcriptional-regulating factor 1</fullName>
    </submittedName>
</protein>
<evidence type="ECO:0000259" key="12">
    <source>
        <dbReference type="PROSITE" id="PS50157"/>
    </source>
</evidence>
<evidence type="ECO:0000256" key="5">
    <source>
        <dbReference type="ARBA" id="ARBA00022833"/>
    </source>
</evidence>
<evidence type="ECO:0000256" key="6">
    <source>
        <dbReference type="ARBA" id="ARBA00023015"/>
    </source>
</evidence>
<feature type="region of interest" description="Disordered" evidence="11">
    <location>
        <begin position="302"/>
        <end position="370"/>
    </location>
</feature>
<feature type="compositionally biased region" description="Low complexity" evidence="11">
    <location>
        <begin position="814"/>
        <end position="833"/>
    </location>
</feature>
<dbReference type="InterPro" id="IPR001005">
    <property type="entry name" value="SANT/Myb"/>
</dbReference>
<dbReference type="SUPFAM" id="SSF46689">
    <property type="entry name" value="Homeodomain-like"/>
    <property type="match status" value="1"/>
</dbReference>
<name>A0A0V1MYV9_9BILA</name>
<dbReference type="SUPFAM" id="SSF81995">
    <property type="entry name" value="beta-sandwich domain of Sec23/24"/>
    <property type="match status" value="1"/>
</dbReference>
<feature type="compositionally biased region" description="Low complexity" evidence="11">
    <location>
        <begin position="418"/>
        <end position="433"/>
    </location>
</feature>
<evidence type="ECO:0000256" key="8">
    <source>
        <dbReference type="ARBA" id="ARBA00023163"/>
    </source>
</evidence>
<feature type="compositionally biased region" description="Low complexity" evidence="11">
    <location>
        <begin position="322"/>
        <end position="360"/>
    </location>
</feature>
<comment type="subcellular location">
    <subcellularLocation>
        <location evidence="1">Nucleus</location>
    </subcellularLocation>
</comment>
<keyword evidence="6" id="KW-0805">Transcription regulation</keyword>
<keyword evidence="9" id="KW-0539">Nucleus</keyword>
<dbReference type="PANTHER" id="PTHR16089:SF40">
    <property type="entry name" value="SUPPRESSOR OF ACTIVATED EGL-4 PROTEIN 1"/>
    <property type="match status" value="1"/>
</dbReference>
<evidence type="ECO:0000256" key="4">
    <source>
        <dbReference type="ARBA" id="ARBA00022771"/>
    </source>
</evidence>
<dbReference type="GO" id="GO:0003714">
    <property type="term" value="F:transcription corepressor activity"/>
    <property type="evidence" value="ECO:0007669"/>
    <property type="project" value="TreeGrafter"/>
</dbReference>
<dbReference type="SMART" id="SM00717">
    <property type="entry name" value="SANT"/>
    <property type="match status" value="1"/>
</dbReference>
<keyword evidence="2" id="KW-0678">Repressor</keyword>
<dbReference type="Pfam" id="PF00249">
    <property type="entry name" value="Myb_DNA-binding"/>
    <property type="match status" value="1"/>
</dbReference>
<dbReference type="InterPro" id="IPR013087">
    <property type="entry name" value="Znf_C2H2_type"/>
</dbReference>
<evidence type="ECO:0000259" key="14">
    <source>
        <dbReference type="PROSITE" id="PS51293"/>
    </source>
</evidence>
<dbReference type="GO" id="GO:0006357">
    <property type="term" value="P:regulation of transcription by RNA polymerase II"/>
    <property type="evidence" value="ECO:0007669"/>
    <property type="project" value="TreeGrafter"/>
</dbReference>
<keyword evidence="5" id="KW-0862">Zinc</keyword>
<evidence type="ECO:0000313" key="16">
    <source>
        <dbReference type="Proteomes" id="UP000054843"/>
    </source>
</evidence>
<evidence type="ECO:0000259" key="13">
    <source>
        <dbReference type="PROSITE" id="PS51156"/>
    </source>
</evidence>
<dbReference type="PROSITE" id="PS50157">
    <property type="entry name" value="ZINC_FINGER_C2H2_2"/>
    <property type="match status" value="1"/>
</dbReference>
<evidence type="ECO:0000256" key="1">
    <source>
        <dbReference type="ARBA" id="ARBA00004123"/>
    </source>
</evidence>
<dbReference type="FunFam" id="1.10.10.60:FF:000012">
    <property type="entry name" value="Metastasis-associated 1 family, member 3"/>
    <property type="match status" value="1"/>
</dbReference>
<evidence type="ECO:0000256" key="9">
    <source>
        <dbReference type="ARBA" id="ARBA00023242"/>
    </source>
</evidence>
<dbReference type="Proteomes" id="UP000054843">
    <property type="component" value="Unassembled WGS sequence"/>
</dbReference>
<dbReference type="GO" id="GO:0000118">
    <property type="term" value="C:histone deacetylase complex"/>
    <property type="evidence" value="ECO:0007669"/>
    <property type="project" value="TreeGrafter"/>
</dbReference>
<keyword evidence="8" id="KW-0804">Transcription</keyword>
<dbReference type="AlphaFoldDB" id="A0A0V1MYV9"/>
<keyword evidence="4 10" id="KW-0863">Zinc-finger</keyword>
<dbReference type="PROSITE" id="PS00028">
    <property type="entry name" value="ZINC_FINGER_C2H2_1"/>
    <property type="match status" value="1"/>
</dbReference>
<dbReference type="PROSITE" id="PS51156">
    <property type="entry name" value="ELM2"/>
    <property type="match status" value="1"/>
</dbReference>
<evidence type="ECO:0000256" key="2">
    <source>
        <dbReference type="ARBA" id="ARBA00022491"/>
    </source>
</evidence>
<dbReference type="STRING" id="268474.A0A0V1MYV9"/>
<gene>
    <name evidence="15" type="primary">Trerf1</name>
    <name evidence="15" type="ORF">T10_1844</name>
</gene>
<evidence type="ECO:0000256" key="3">
    <source>
        <dbReference type="ARBA" id="ARBA00022723"/>
    </source>
</evidence>
<feature type="region of interest" description="Disordered" evidence="11">
    <location>
        <begin position="46"/>
        <end position="70"/>
    </location>
</feature>
<accession>A0A0V1MYV9</accession>
<feature type="domain" description="C2H2-type" evidence="12">
    <location>
        <begin position="857"/>
        <end position="884"/>
    </location>
</feature>
<feature type="domain" description="SANT" evidence="14">
    <location>
        <begin position="675"/>
        <end position="722"/>
    </location>
</feature>
<dbReference type="InterPro" id="IPR009057">
    <property type="entry name" value="Homeodomain-like_sf"/>
</dbReference>
<evidence type="ECO:0000313" key="15">
    <source>
        <dbReference type="EMBL" id="KRZ76967.1"/>
    </source>
</evidence>
<dbReference type="Pfam" id="PF01448">
    <property type="entry name" value="ELM2"/>
    <property type="match status" value="1"/>
</dbReference>
<evidence type="ECO:0000256" key="11">
    <source>
        <dbReference type="SAM" id="MobiDB-lite"/>
    </source>
</evidence>
<dbReference type="InterPro" id="IPR000949">
    <property type="entry name" value="ELM2_dom"/>
</dbReference>
<dbReference type="InterPro" id="IPR051066">
    <property type="entry name" value="Trans_reg/Corepressor"/>
</dbReference>
<dbReference type="EMBL" id="JYDO01000023">
    <property type="protein sequence ID" value="KRZ76967.1"/>
    <property type="molecule type" value="Genomic_DNA"/>
</dbReference>
<feature type="region of interest" description="Disordered" evidence="11">
    <location>
        <begin position="404"/>
        <end position="433"/>
    </location>
</feature>
<organism evidence="15 16">
    <name type="scientific">Trichinella papuae</name>
    <dbReference type="NCBI Taxonomy" id="268474"/>
    <lineage>
        <taxon>Eukaryota</taxon>
        <taxon>Metazoa</taxon>
        <taxon>Ecdysozoa</taxon>
        <taxon>Nematoda</taxon>
        <taxon>Enoplea</taxon>
        <taxon>Dorylaimia</taxon>
        <taxon>Trichinellida</taxon>
        <taxon>Trichinellidae</taxon>
        <taxon>Trichinella</taxon>
    </lineage>
</organism>
<feature type="region of interest" description="Disordered" evidence="11">
    <location>
        <begin position="813"/>
        <end position="833"/>
    </location>
</feature>
<evidence type="ECO:0000256" key="7">
    <source>
        <dbReference type="ARBA" id="ARBA00023125"/>
    </source>
</evidence>
<dbReference type="PROSITE" id="PS51293">
    <property type="entry name" value="SANT"/>
    <property type="match status" value="1"/>
</dbReference>
<dbReference type="Gene3D" id="1.10.10.60">
    <property type="entry name" value="Homeodomain-like"/>
    <property type="match status" value="1"/>
</dbReference>
<evidence type="ECO:0000256" key="10">
    <source>
        <dbReference type="PROSITE-ProRule" id="PRU00042"/>
    </source>
</evidence>